<dbReference type="Proteomes" id="UP001268683">
    <property type="component" value="Chromosome"/>
</dbReference>
<gene>
    <name evidence="9" type="ORF">QGN29_07145</name>
</gene>
<evidence type="ECO:0000313" key="9">
    <source>
        <dbReference type="EMBL" id="WND04147.1"/>
    </source>
</evidence>
<comment type="similarity">
    <text evidence="3">Belongs to the polysaccharide deacetylase family.</text>
</comment>
<dbReference type="CDD" id="cd10973">
    <property type="entry name" value="CE4_DAC_u4_5s"/>
    <property type="match status" value="1"/>
</dbReference>
<dbReference type="GO" id="GO:0005576">
    <property type="term" value="C:extracellular region"/>
    <property type="evidence" value="ECO:0007669"/>
    <property type="project" value="UniProtKB-SubCell"/>
</dbReference>
<comment type="subcellular location">
    <subcellularLocation>
        <location evidence="2">Secreted</location>
    </subcellularLocation>
</comment>
<dbReference type="PANTHER" id="PTHR34216">
    <property type="match status" value="1"/>
</dbReference>
<dbReference type="Pfam" id="PF01522">
    <property type="entry name" value="Polysacc_deac_1"/>
    <property type="match status" value="1"/>
</dbReference>
<evidence type="ECO:0000256" key="1">
    <source>
        <dbReference type="ARBA" id="ARBA00003236"/>
    </source>
</evidence>
<name>A0AA52HB07_9PROT</name>
<accession>A0AA52HB07</accession>
<dbReference type="InterPro" id="IPR002509">
    <property type="entry name" value="NODB_dom"/>
</dbReference>
<evidence type="ECO:0000256" key="5">
    <source>
        <dbReference type="ARBA" id="ARBA00022729"/>
    </source>
</evidence>
<evidence type="ECO:0000256" key="2">
    <source>
        <dbReference type="ARBA" id="ARBA00004613"/>
    </source>
</evidence>
<keyword evidence="10" id="KW-1185">Reference proteome</keyword>
<dbReference type="InterPro" id="IPR051398">
    <property type="entry name" value="Polysacch_Deacetylase"/>
</dbReference>
<dbReference type="GO" id="GO:0005975">
    <property type="term" value="P:carbohydrate metabolic process"/>
    <property type="evidence" value="ECO:0007669"/>
    <property type="project" value="InterPro"/>
</dbReference>
<dbReference type="SUPFAM" id="SSF88713">
    <property type="entry name" value="Glycoside hydrolase/deacetylase"/>
    <property type="match status" value="1"/>
</dbReference>
<organism evidence="9 10">
    <name type="scientific">Temperatibacter marinus</name>
    <dbReference type="NCBI Taxonomy" id="1456591"/>
    <lineage>
        <taxon>Bacteria</taxon>
        <taxon>Pseudomonadati</taxon>
        <taxon>Pseudomonadota</taxon>
        <taxon>Alphaproteobacteria</taxon>
        <taxon>Kordiimonadales</taxon>
        <taxon>Temperatibacteraceae</taxon>
        <taxon>Temperatibacter</taxon>
    </lineage>
</organism>
<comment type="function">
    <text evidence="1">Is involved in generating a small heat-stable compound (Nod), an acylated oligomer of N-acetylglucosamine, that stimulates mitosis in various plant protoplasts.</text>
</comment>
<dbReference type="PROSITE" id="PS51677">
    <property type="entry name" value="NODB"/>
    <property type="match status" value="1"/>
</dbReference>
<dbReference type="InterPro" id="IPR011330">
    <property type="entry name" value="Glyco_hydro/deAcase_b/a-brl"/>
</dbReference>
<dbReference type="PANTHER" id="PTHR34216:SF3">
    <property type="entry name" value="POLY-BETA-1,6-N-ACETYL-D-GLUCOSAMINE N-DEACETYLASE"/>
    <property type="match status" value="1"/>
</dbReference>
<dbReference type="AlphaFoldDB" id="A0AA52HB07"/>
<sequence>MKTSFSPVTFVMIGLLCLCHFALSLRVIAQVSAQDTAQDTAQVTAQVTGLEDRSAVVYVYHRFGEDKYPSTNTRLEQIEAQIAFLQSEPFNFLSLEQFIHHMTADKPFPHKSVLFTVDDAYKSVLTEAWPRLKAAGIPLALFVSTDIIDQKIPGYMSWDDIRFLMQEGVAIAHHGAAHMHMVHRGIEAAEKDLDKASKRFMEELGFVPKAFAYPYGEYSKDIRNMVATKGFDLAFAQYSGAAGLNSDLMSLPRFAVNERYGKIGRFQLISRSIALPVSAVTPEDPYIENPAQNPPMIGFTLEKDIDAAAMTCFPSHLGGETATILKPTNSRYEIRFEKPLPKGRSRLNCTLLAGNKRWYWYSRYFLVPGGKLD</sequence>
<evidence type="ECO:0000259" key="8">
    <source>
        <dbReference type="PROSITE" id="PS51677"/>
    </source>
</evidence>
<keyword evidence="5 7" id="KW-0732">Signal</keyword>
<dbReference type="RefSeq" id="WP_310800011.1">
    <property type="nucleotide sequence ID" value="NZ_CP123872.1"/>
</dbReference>
<protein>
    <recommendedName>
        <fullName evidence="4">Chitooligosaccharide deacetylase</fullName>
    </recommendedName>
    <alternativeName>
        <fullName evidence="6">Nodulation protein B</fullName>
    </alternativeName>
</protein>
<reference evidence="9" key="1">
    <citation type="submission" date="2023-04" db="EMBL/GenBank/DDBJ databases">
        <title>Complete genome sequence of Temperatibacter marinus.</title>
        <authorList>
            <person name="Rong J.-C."/>
            <person name="Yi M.-L."/>
            <person name="Zhao Q."/>
        </authorList>
    </citation>
    <scope>NUCLEOTIDE SEQUENCE</scope>
    <source>
        <strain evidence="9">NBRC 110045</strain>
    </source>
</reference>
<evidence type="ECO:0000256" key="4">
    <source>
        <dbReference type="ARBA" id="ARBA00020071"/>
    </source>
</evidence>
<evidence type="ECO:0000256" key="3">
    <source>
        <dbReference type="ARBA" id="ARBA00010973"/>
    </source>
</evidence>
<dbReference type="EMBL" id="CP123872">
    <property type="protein sequence ID" value="WND04147.1"/>
    <property type="molecule type" value="Genomic_DNA"/>
</dbReference>
<evidence type="ECO:0000256" key="6">
    <source>
        <dbReference type="ARBA" id="ARBA00032976"/>
    </source>
</evidence>
<dbReference type="KEGG" id="tmk:QGN29_07145"/>
<feature type="signal peptide" evidence="7">
    <location>
        <begin position="1"/>
        <end position="29"/>
    </location>
</feature>
<dbReference type="Gene3D" id="3.20.20.370">
    <property type="entry name" value="Glycoside hydrolase/deacetylase"/>
    <property type="match status" value="1"/>
</dbReference>
<dbReference type="GO" id="GO:0016810">
    <property type="term" value="F:hydrolase activity, acting on carbon-nitrogen (but not peptide) bonds"/>
    <property type="evidence" value="ECO:0007669"/>
    <property type="project" value="InterPro"/>
</dbReference>
<proteinExistence type="inferred from homology"/>
<evidence type="ECO:0000313" key="10">
    <source>
        <dbReference type="Proteomes" id="UP001268683"/>
    </source>
</evidence>
<feature type="chain" id="PRO_5041370890" description="Chitooligosaccharide deacetylase" evidence="7">
    <location>
        <begin position="30"/>
        <end position="373"/>
    </location>
</feature>
<evidence type="ECO:0000256" key="7">
    <source>
        <dbReference type="SAM" id="SignalP"/>
    </source>
</evidence>
<keyword evidence="9" id="KW-0378">Hydrolase</keyword>
<feature type="domain" description="NodB homology" evidence="8">
    <location>
        <begin position="111"/>
        <end position="308"/>
    </location>
</feature>